<name>A0ABM1JG68_POLDO</name>
<feature type="region of interest" description="Disordered" evidence="1">
    <location>
        <begin position="450"/>
        <end position="533"/>
    </location>
</feature>
<dbReference type="InterPro" id="IPR002557">
    <property type="entry name" value="Chitin-bd_dom"/>
</dbReference>
<feature type="compositionally biased region" description="Polar residues" evidence="1">
    <location>
        <begin position="636"/>
        <end position="654"/>
    </location>
</feature>
<dbReference type="PROSITE" id="PS50940">
    <property type="entry name" value="CHIT_BIND_II"/>
    <property type="match status" value="1"/>
</dbReference>
<dbReference type="InterPro" id="IPR036508">
    <property type="entry name" value="Chitin-bd_dom_sf"/>
</dbReference>
<feature type="compositionally biased region" description="Polar residues" evidence="1">
    <location>
        <begin position="497"/>
        <end position="509"/>
    </location>
</feature>
<evidence type="ECO:0000259" key="2">
    <source>
        <dbReference type="PROSITE" id="PS50940"/>
    </source>
</evidence>
<proteinExistence type="predicted"/>
<evidence type="ECO:0000313" key="3">
    <source>
        <dbReference type="Proteomes" id="UP000694924"/>
    </source>
</evidence>
<dbReference type="GeneID" id="107074487"/>
<dbReference type="Pfam" id="PF01607">
    <property type="entry name" value="CBM_14"/>
    <property type="match status" value="1"/>
</dbReference>
<dbReference type="SMART" id="SM00494">
    <property type="entry name" value="ChtBD2"/>
    <property type="match status" value="1"/>
</dbReference>
<dbReference type="Proteomes" id="UP000694924">
    <property type="component" value="Unplaced"/>
</dbReference>
<evidence type="ECO:0000256" key="1">
    <source>
        <dbReference type="SAM" id="MobiDB-lite"/>
    </source>
</evidence>
<organism evidence="3 4">
    <name type="scientific">Polistes dominula</name>
    <name type="common">European paper wasp</name>
    <name type="synonym">Vespa dominula</name>
    <dbReference type="NCBI Taxonomy" id="743375"/>
    <lineage>
        <taxon>Eukaryota</taxon>
        <taxon>Metazoa</taxon>
        <taxon>Ecdysozoa</taxon>
        <taxon>Arthropoda</taxon>
        <taxon>Hexapoda</taxon>
        <taxon>Insecta</taxon>
        <taxon>Pterygota</taxon>
        <taxon>Neoptera</taxon>
        <taxon>Endopterygota</taxon>
        <taxon>Hymenoptera</taxon>
        <taxon>Apocrita</taxon>
        <taxon>Aculeata</taxon>
        <taxon>Vespoidea</taxon>
        <taxon>Vespidae</taxon>
        <taxon>Polistinae</taxon>
        <taxon>Polistini</taxon>
        <taxon>Polistes</taxon>
    </lineage>
</organism>
<accession>A0ABM1JG68</accession>
<feature type="region of interest" description="Disordered" evidence="1">
    <location>
        <begin position="636"/>
        <end position="668"/>
    </location>
</feature>
<sequence>MRGTPIIITTPKTITRGFYVTKGDIEITTMINPTTQMLMEKTDPVITNNETILSKMINEQDNILMTDDLSEDNSITSRTTFDDSDKQYSEYSSVFTKLEQTTPLIMTTNISQDVTQNDGNLFIVKNDLSTSGRRTIGYSDVTTPLYRSHTNLIADTTTELNTNSETKTIPTDYTVSTESGNTKFDITIPETITPVLNTLNTPEIAIDNNQEENELDNVSSTKLTNDQSKINAVVSDQNIVISDDTSETQITTPNTVATFETITARKEIESTRWDNMETTTMIGQSKNGILDEFDIGTTIQEKLTDVDDKIVSKSDRNFQQRKIFTTSTTTVPSSILLSSQIPQTTLSNQKNNIHRRRQRQRIIVLNNQFGQRRRPNLNRRVIEDEHTTKVESNNPKRIVVYRKRQRKPINDNSFTTVASNSVTVNDVGSKVIDNKTRRSKLVIKRLKINRKQHKEEEEEEEEDEEDEESVPLEKTNTLRDSPLVTDYTERPVDEGTVSKNSGSSSNRTPGSILLANRIRKPNPSSSLSSILSTNKRPTVLLGDNRKGRPSETTLSSPTTTIVGIIVSDLFNDDDATVKPEQFVEDERAEISDQNGRAQELAVTLADPPTLQSSSNTGRVPLRDTLRRRISTTVAPRTNFPRSSSTSLRFSTVPKTRQKTSTTTTTTTTMTTTINRRKEGTTRSSTIRPRRPQIIDYDYYEDEDTPIVEKAMYNGKLFLTNTGTIRCLDQGNFPHPVSCKKFITCAKMVNGLIIGAEYTCPDKLSFDPVGGICNWSAGLGCKE</sequence>
<dbReference type="SUPFAM" id="SSF57625">
    <property type="entry name" value="Invertebrate chitin-binding proteins"/>
    <property type="match status" value="1"/>
</dbReference>
<feature type="compositionally biased region" description="Low complexity" evidence="1">
    <location>
        <begin position="659"/>
        <end position="668"/>
    </location>
</feature>
<evidence type="ECO:0000313" key="4">
    <source>
        <dbReference type="RefSeq" id="XP_015191456.1"/>
    </source>
</evidence>
<feature type="domain" description="Chitin-binding type-2" evidence="2">
    <location>
        <begin position="723"/>
        <end position="782"/>
    </location>
</feature>
<dbReference type="RefSeq" id="XP_015191456.1">
    <property type="nucleotide sequence ID" value="XM_015335970.1"/>
</dbReference>
<protein>
    <submittedName>
        <fullName evidence="4">Serine-rich adhesin for platelets-like</fullName>
    </submittedName>
</protein>
<reference evidence="4" key="1">
    <citation type="submission" date="2025-08" db="UniProtKB">
        <authorList>
            <consortium name="RefSeq"/>
        </authorList>
    </citation>
    <scope>IDENTIFICATION</scope>
    <source>
        <tissue evidence="4">Whole body</tissue>
    </source>
</reference>
<dbReference type="Gene3D" id="2.170.140.10">
    <property type="entry name" value="Chitin binding domain"/>
    <property type="match status" value="1"/>
</dbReference>
<gene>
    <name evidence="4" type="primary">LOC107074487</name>
</gene>
<keyword evidence="3" id="KW-1185">Reference proteome</keyword>
<feature type="compositionally biased region" description="Acidic residues" evidence="1">
    <location>
        <begin position="456"/>
        <end position="470"/>
    </location>
</feature>